<dbReference type="InterPro" id="IPR009001">
    <property type="entry name" value="Transl_elong_EF1A/Init_IF2_C"/>
</dbReference>
<dbReference type="Gene3D" id="2.40.30.10">
    <property type="entry name" value="Translation factors"/>
    <property type="match status" value="2"/>
</dbReference>
<dbReference type="GO" id="GO:0003924">
    <property type="term" value="F:GTPase activity"/>
    <property type="evidence" value="ECO:0007669"/>
    <property type="project" value="InterPro"/>
</dbReference>
<dbReference type="FunFam" id="3.40.50.300:FF:000204">
    <property type="entry name" value="Translation elongation factor Tu"/>
    <property type="match status" value="1"/>
</dbReference>
<dbReference type="CDD" id="cd04089">
    <property type="entry name" value="eRF3_II"/>
    <property type="match status" value="1"/>
</dbReference>
<evidence type="ECO:0000256" key="6">
    <source>
        <dbReference type="ARBA" id="ARBA00022801"/>
    </source>
</evidence>
<keyword evidence="4" id="KW-0597">Phosphoprotein</keyword>
<dbReference type="PRINTS" id="PR00315">
    <property type="entry name" value="ELONGATNFCT"/>
</dbReference>
<dbReference type="AlphaFoldDB" id="A0AA38LZ95"/>
<dbReference type="InterPro" id="IPR031157">
    <property type="entry name" value="G_TR_CS"/>
</dbReference>
<keyword evidence="12" id="KW-1185">Reference proteome</keyword>
<evidence type="ECO:0000256" key="5">
    <source>
        <dbReference type="ARBA" id="ARBA00022741"/>
    </source>
</evidence>
<dbReference type="PROSITE" id="PS51722">
    <property type="entry name" value="G_TR_2"/>
    <property type="match status" value="1"/>
</dbReference>
<comment type="subcellular location">
    <subcellularLocation>
        <location evidence="1">Cytoplasm</location>
    </subcellularLocation>
</comment>
<dbReference type="SUPFAM" id="SSF50447">
    <property type="entry name" value="Translation proteins"/>
    <property type="match status" value="1"/>
</dbReference>
<dbReference type="Pfam" id="PF00009">
    <property type="entry name" value="GTP_EFTU"/>
    <property type="match status" value="1"/>
</dbReference>
<dbReference type="SUPFAM" id="SSF50465">
    <property type="entry name" value="EF-Tu/eEF-1alpha/eIF2-gamma C-terminal domain"/>
    <property type="match status" value="1"/>
</dbReference>
<evidence type="ECO:0000259" key="10">
    <source>
        <dbReference type="PROSITE" id="PS51722"/>
    </source>
</evidence>
<dbReference type="InterPro" id="IPR027417">
    <property type="entry name" value="P-loop_NTPase"/>
</dbReference>
<evidence type="ECO:0000313" key="12">
    <source>
        <dbReference type="Proteomes" id="UP001168821"/>
    </source>
</evidence>
<name>A0AA38LZ95_9CUCU</name>
<dbReference type="SUPFAM" id="SSF52540">
    <property type="entry name" value="P-loop containing nucleoside triphosphate hydrolases"/>
    <property type="match status" value="1"/>
</dbReference>
<dbReference type="FunFam" id="2.40.30.10:FF:000020">
    <property type="entry name" value="Translation elongation factor EF-1"/>
    <property type="match status" value="1"/>
</dbReference>
<dbReference type="GO" id="GO:0005525">
    <property type="term" value="F:GTP binding"/>
    <property type="evidence" value="ECO:0007669"/>
    <property type="project" value="UniProtKB-KW"/>
</dbReference>
<dbReference type="Pfam" id="PF22594">
    <property type="entry name" value="GTP-eEF1A_C"/>
    <property type="match status" value="1"/>
</dbReference>
<keyword evidence="8" id="KW-0342">GTP-binding</keyword>
<dbReference type="InterPro" id="IPR054696">
    <property type="entry name" value="GTP-eEF1A_C"/>
</dbReference>
<dbReference type="GO" id="GO:0006412">
    <property type="term" value="P:translation"/>
    <property type="evidence" value="ECO:0007669"/>
    <property type="project" value="UniProtKB-KW"/>
</dbReference>
<organism evidence="11 12">
    <name type="scientific">Zophobas morio</name>
    <dbReference type="NCBI Taxonomy" id="2755281"/>
    <lineage>
        <taxon>Eukaryota</taxon>
        <taxon>Metazoa</taxon>
        <taxon>Ecdysozoa</taxon>
        <taxon>Arthropoda</taxon>
        <taxon>Hexapoda</taxon>
        <taxon>Insecta</taxon>
        <taxon>Pterygota</taxon>
        <taxon>Neoptera</taxon>
        <taxon>Endopterygota</taxon>
        <taxon>Coleoptera</taxon>
        <taxon>Polyphaga</taxon>
        <taxon>Cucujiformia</taxon>
        <taxon>Tenebrionidae</taxon>
        <taxon>Zophobas</taxon>
    </lineage>
</organism>
<reference evidence="11" key="1">
    <citation type="journal article" date="2023" name="G3 (Bethesda)">
        <title>Whole genome assemblies of Zophobas morio and Tenebrio molitor.</title>
        <authorList>
            <person name="Kaur S."/>
            <person name="Stinson S.A."/>
            <person name="diCenzo G.C."/>
        </authorList>
    </citation>
    <scope>NUCLEOTIDE SEQUENCE</scope>
    <source>
        <strain evidence="11">QUZm001</strain>
    </source>
</reference>
<evidence type="ECO:0000313" key="11">
    <source>
        <dbReference type="EMBL" id="KAJ3616273.1"/>
    </source>
</evidence>
<dbReference type="Proteomes" id="UP001168821">
    <property type="component" value="Unassembled WGS sequence"/>
</dbReference>
<comment type="caution">
    <text evidence="11">The sequence shown here is derived from an EMBL/GenBank/DDBJ whole genome shotgun (WGS) entry which is preliminary data.</text>
</comment>
<keyword evidence="7" id="KW-0648">Protein biosynthesis</keyword>
<evidence type="ECO:0000256" key="8">
    <source>
        <dbReference type="ARBA" id="ARBA00023134"/>
    </source>
</evidence>
<dbReference type="InterPro" id="IPR050100">
    <property type="entry name" value="TRAFAC_GTPase_members"/>
</dbReference>
<evidence type="ECO:0000256" key="3">
    <source>
        <dbReference type="ARBA" id="ARBA00022490"/>
    </source>
</evidence>
<keyword evidence="5" id="KW-0547">Nucleotide-binding</keyword>
<protein>
    <recommendedName>
        <fullName evidence="10">Tr-type G domain-containing protein</fullName>
    </recommendedName>
</protein>
<proteinExistence type="inferred from homology"/>
<evidence type="ECO:0000256" key="4">
    <source>
        <dbReference type="ARBA" id="ARBA00022553"/>
    </source>
</evidence>
<dbReference type="GO" id="GO:0005737">
    <property type="term" value="C:cytoplasm"/>
    <property type="evidence" value="ECO:0007669"/>
    <property type="project" value="UniProtKB-SubCell"/>
</dbReference>
<dbReference type="PANTHER" id="PTHR23115">
    <property type="entry name" value="TRANSLATION FACTOR"/>
    <property type="match status" value="1"/>
</dbReference>
<feature type="domain" description="Tr-type G" evidence="10">
    <location>
        <begin position="114"/>
        <end position="340"/>
    </location>
</feature>
<keyword evidence="6" id="KW-0378">Hydrolase</keyword>
<dbReference type="Gene3D" id="3.40.50.300">
    <property type="entry name" value="P-loop containing nucleotide triphosphate hydrolases"/>
    <property type="match status" value="1"/>
</dbReference>
<dbReference type="InterPro" id="IPR009000">
    <property type="entry name" value="Transl_B-barrel_sf"/>
</dbReference>
<evidence type="ECO:0000256" key="1">
    <source>
        <dbReference type="ARBA" id="ARBA00004496"/>
    </source>
</evidence>
<keyword evidence="3" id="KW-0963">Cytoplasm</keyword>
<comment type="catalytic activity">
    <reaction evidence="9">
        <text>GTP + H2O = GDP + phosphate + H(+)</text>
        <dbReference type="Rhea" id="RHEA:19669"/>
        <dbReference type="ChEBI" id="CHEBI:15377"/>
        <dbReference type="ChEBI" id="CHEBI:15378"/>
        <dbReference type="ChEBI" id="CHEBI:37565"/>
        <dbReference type="ChEBI" id="CHEBI:43474"/>
        <dbReference type="ChEBI" id="CHEBI:58189"/>
    </reaction>
    <physiologicalReaction direction="left-to-right" evidence="9">
        <dbReference type="Rhea" id="RHEA:19670"/>
    </physiologicalReaction>
</comment>
<comment type="similarity">
    <text evidence="2">Belongs to the TRAFAC class translation factor GTPase superfamily. Classic translation factor GTPase family. EF-Tu/EF-1A subfamily.</text>
</comment>
<dbReference type="InterPro" id="IPR000795">
    <property type="entry name" value="T_Tr_GTP-bd_dom"/>
</dbReference>
<evidence type="ECO:0000256" key="7">
    <source>
        <dbReference type="ARBA" id="ARBA00022917"/>
    </source>
</evidence>
<evidence type="ECO:0000256" key="2">
    <source>
        <dbReference type="ARBA" id="ARBA00007249"/>
    </source>
</evidence>
<gene>
    <name evidence="11" type="ORF">Zmor_011955</name>
</gene>
<evidence type="ECO:0000256" key="9">
    <source>
        <dbReference type="ARBA" id="ARBA00049117"/>
    </source>
</evidence>
<dbReference type="CDD" id="cd01883">
    <property type="entry name" value="EF1_alpha"/>
    <property type="match status" value="1"/>
</dbReference>
<accession>A0AA38LZ95</accession>
<dbReference type="EMBL" id="JALNTZ010003678">
    <property type="protein sequence ID" value="KAJ3616273.1"/>
    <property type="molecule type" value="Genomic_DNA"/>
</dbReference>
<dbReference type="PROSITE" id="PS00301">
    <property type="entry name" value="G_TR_1"/>
    <property type="match status" value="1"/>
</dbReference>
<sequence length="542" mass="60379">MLGTSGPTTHNILIPKESEKAKNTVNLSVSVQNTAELAPEVSNKLLQKYNKESSKEPLYMWAKVKNPYYVDNEVLTETCPLPGEIKEFSLNSDMHPEKEVNSTHKFQQISKAEKEHLNVIIIGHVDAGKSTIGGHLMVLTGQVDARTLAKYAADAKLIGRESWYLSWALDTNEEEREKGKTVEVGRAHFCTENKKFTILDAPGHNLYISQMISGVSQADIGILVISARRGEFEAGFERDGQTREHALLAKTAGVRFMVVLVNKMDDISVEWSSQRYNEILEKLVPFLKKFGYVNGRNAYFIPCSGLTGANLKDPLPEGFFPAYKGPSLLQFLDRMKPIPRQHNAPVRLPILDKYKDMGVIIAGKLDSGMIQLGKKYTLMPNKIVVEVQQIVIDEEEAEVAPSGCSLKLKIKGAEEDDVHPGHVLCESSHLCPAIEKFDAVVRFMNLEGGIVTSGYTCVLHCHALIENATLLKIIGKVDDKGELNKKHMFPKFARSDEMVMVRLQTDGRVCVETFKDFPSLGRITLRDEKRTVAIGKITKLVG</sequence>
<dbReference type="CDD" id="cd03704">
    <property type="entry name" value="eRF3_C_III"/>
    <property type="match status" value="1"/>
</dbReference>